<keyword evidence="2" id="KW-0732">Signal</keyword>
<dbReference type="CDD" id="cd00081">
    <property type="entry name" value="Hint"/>
    <property type="match status" value="1"/>
</dbReference>
<dbReference type="Gene3D" id="2.180.10.10">
    <property type="entry name" value="RHS repeat-associated core"/>
    <property type="match status" value="2"/>
</dbReference>
<name>A0A1W2LJG6_9PSEU</name>
<comment type="caution">
    <text evidence="4">The sequence shown here is derived from an EMBL/GenBank/DDBJ whole genome shotgun (WGS) entry which is preliminary data.</text>
</comment>
<dbReference type="PROSITE" id="PS50818">
    <property type="entry name" value="INTEIN_C_TER"/>
    <property type="match status" value="1"/>
</dbReference>
<dbReference type="Proteomes" id="UP000076660">
    <property type="component" value="Unassembled WGS sequence"/>
</dbReference>
<dbReference type="Gene3D" id="2.170.16.10">
    <property type="entry name" value="Hedgehog/Intein (Hint) domain"/>
    <property type="match status" value="1"/>
</dbReference>
<feature type="signal peptide" evidence="2">
    <location>
        <begin position="1"/>
        <end position="34"/>
    </location>
</feature>
<dbReference type="InterPro" id="IPR036844">
    <property type="entry name" value="Hint_dom_sf"/>
</dbReference>
<dbReference type="RefSeq" id="WP_063276421.1">
    <property type="nucleotide sequence ID" value="NZ_LQMT02000039.1"/>
</dbReference>
<accession>A0A1W2LJG6</accession>
<dbReference type="PANTHER" id="PTHR32305:SF17">
    <property type="entry name" value="TRNA NUCLEASE WAPA"/>
    <property type="match status" value="1"/>
</dbReference>
<feature type="region of interest" description="Disordered" evidence="1">
    <location>
        <begin position="1628"/>
        <end position="1647"/>
    </location>
</feature>
<feature type="compositionally biased region" description="Polar residues" evidence="1">
    <location>
        <begin position="1631"/>
        <end position="1644"/>
    </location>
</feature>
<protein>
    <recommendedName>
        <fullName evidence="3">Hint domain-containing protein</fullName>
    </recommendedName>
</protein>
<evidence type="ECO:0000313" key="4">
    <source>
        <dbReference type="EMBL" id="ONF62768.1"/>
    </source>
</evidence>
<evidence type="ECO:0000313" key="5">
    <source>
        <dbReference type="Proteomes" id="UP000076660"/>
    </source>
</evidence>
<dbReference type="OrthoDB" id="291011at2"/>
<feature type="chain" id="PRO_5010719897" description="Hint domain-containing protein" evidence="2">
    <location>
        <begin position="35"/>
        <end position="2308"/>
    </location>
</feature>
<feature type="compositionally biased region" description="Basic and acidic residues" evidence="1">
    <location>
        <begin position="1597"/>
        <end position="1606"/>
    </location>
</feature>
<dbReference type="InterPro" id="IPR022385">
    <property type="entry name" value="Rhs_assc_core"/>
</dbReference>
<dbReference type="InterPro" id="IPR030934">
    <property type="entry name" value="Intein_C"/>
</dbReference>
<dbReference type="Pfam" id="PF07591">
    <property type="entry name" value="PT-HINT"/>
    <property type="match status" value="1"/>
</dbReference>
<dbReference type="SMART" id="SM00306">
    <property type="entry name" value="HintN"/>
    <property type="match status" value="1"/>
</dbReference>
<evidence type="ECO:0000256" key="1">
    <source>
        <dbReference type="SAM" id="MobiDB-lite"/>
    </source>
</evidence>
<dbReference type="NCBIfam" id="TIGR01643">
    <property type="entry name" value="YD_repeat_2x"/>
    <property type="match status" value="3"/>
</dbReference>
<dbReference type="SUPFAM" id="SSF51294">
    <property type="entry name" value="Hedgehog/intein (Hint) domain"/>
    <property type="match status" value="1"/>
</dbReference>
<dbReference type="InterPro" id="IPR006530">
    <property type="entry name" value="YD"/>
</dbReference>
<feature type="region of interest" description="Disordered" evidence="1">
    <location>
        <begin position="1657"/>
        <end position="1682"/>
    </location>
</feature>
<organism evidence="4 5">
    <name type="scientific">Amycolatopsis keratiniphila subsp. keratiniphila</name>
    <dbReference type="NCBI Taxonomy" id="227715"/>
    <lineage>
        <taxon>Bacteria</taxon>
        <taxon>Bacillati</taxon>
        <taxon>Actinomycetota</taxon>
        <taxon>Actinomycetes</taxon>
        <taxon>Pseudonocardiales</taxon>
        <taxon>Pseudonocardiaceae</taxon>
        <taxon>Amycolatopsis</taxon>
        <taxon>Amycolatopsis japonica group</taxon>
    </lineage>
</organism>
<feature type="region of interest" description="Disordered" evidence="1">
    <location>
        <begin position="1597"/>
        <end position="1621"/>
    </location>
</feature>
<gene>
    <name evidence="4" type="ORF">AVR91_0235450</name>
</gene>
<evidence type="ECO:0000256" key="2">
    <source>
        <dbReference type="SAM" id="SignalP"/>
    </source>
</evidence>
<dbReference type="EMBL" id="LQMT02000039">
    <property type="protein sequence ID" value="ONF62768.1"/>
    <property type="molecule type" value="Genomic_DNA"/>
</dbReference>
<evidence type="ECO:0000259" key="3">
    <source>
        <dbReference type="SMART" id="SM00306"/>
    </source>
</evidence>
<dbReference type="NCBIfam" id="TIGR03696">
    <property type="entry name" value="Rhs_assc_core"/>
    <property type="match status" value="1"/>
</dbReference>
<dbReference type="InterPro" id="IPR050708">
    <property type="entry name" value="T6SS_VgrG/RHS"/>
</dbReference>
<feature type="domain" description="Hint" evidence="3">
    <location>
        <begin position="2039"/>
        <end position="2140"/>
    </location>
</feature>
<reference evidence="4 5" key="1">
    <citation type="submission" date="2016-12" db="EMBL/GenBank/DDBJ databases">
        <title>Amycolatopsis keratiniphila subsp. keratiniphila genome sequencing and assembly.</title>
        <authorList>
            <person name="Mayilraj S."/>
            <person name="Kaur N."/>
        </authorList>
    </citation>
    <scope>NUCLEOTIDE SEQUENCE [LARGE SCALE GENOMIC DNA]</scope>
    <source>
        <strain evidence="4 5">DSM 44409</strain>
    </source>
</reference>
<sequence>MRKETRWTRIGRFSRVTSLAVTAIMLASGGAAIALENKGNAPGWSLGPGQKDQSVPVTPLVAPPSPPPVLPDAKVTPPVWPGAAEAEVELRAGARNGRQPQGLGVQDAVSGTPVKVGWARAKDTAARKAGPVPKVRVRVADQKTSEALGLRGVVLSVTDTGVGADPVNVAVDYQAFGSAYGGGWADRLQLVELPGCALVTPAKAECRTKTPVPGTVNNGKTRQVSADVAFAGTAPRVFAVTAATSGSAGNVSAQPLSAAGSWSSGGSSGSFSYNYPFAVPAAPSGAVPSLALSYSSSGVDGLTSATNNQASWVGDGWDFTPGGYVVRNYLPCSEDLGGNNGQTKTGDQCWGIDNATLVLGGKSTELIKLAGTNQWRPKNDDGSKIELLGGAANNAQDGQHWKVTTGDGTQYFLGLNRPPGWSAGKPETQSTWTVPVFGNNDGEACYKPNNFAGSSCRQPWRWNLDYVVDPHGNASTYYYQPEINYYGLNQNVTTAGTEYTAGGYPLRIEYGLRLKDGSVYGSAPTNQVVFETAERCLPSGAVTCAPEQLNSTTASSWPDVPSEQICAKDKPCDYGSPAFFTRKRLTTVRTQYNNAGTQTDVDVWNLAHTFPGTGDASPSALWLSSVTHTGKGGVGSITRPATTFGGFMFANRVDTANDQYSPITRYRINEIRTETGGRIGVAYSGPDCVAGTRMPASPETDTMRCYASFWSPPSAKDPVLDWFHKYVVTDISEEDLTAGGVAVKTHYDYLGGAAWHYDEGQFTPKERKTWSQWRGYGVVRTSIGHPSATQTVTESLYLRGMDGDHLPNGGKRSVSVEDSEKGTIVDQDPLQGFLRESRTYLPGTTTVDNAAINDPWVRGPTATSADGLLKAHSVDTAAVRGRTLLSDGKTYRRNQVNKKFNDNGLVIEQEDLGDTGVTTDDTCTKTTYLPNTATGMFDKSSEVVMFAGLCSGTATASTVITNVKVSYDKQAFGSPPAAGDITRTETLSAWDATGKKFVTTATNEYDAYGRETLSTDVAGAVTKTAYTHSAGGQVAEVAVTNPLGWVSTTTKEPARGNPVFSVDVNKVRTDITYDALGRKTAVWNPGRSKLDGDKATATFEYTDASTSPTAVPTTVATKALQDNGLYTTSYAIYDGLGRTRQAQSAASGGGRIISDTVYDSRGLPFKSNNGYFNDASGPVPKLVTVADNTVLNQTVTEYDSRARATASILMSKGVKQWQTSTIYGGDRVTTIPPRGASPQTVVTDVHGQTVQRLLHTDGYTPGAANPADVTSYTYNAAGAMTSMTDPAGNVWSTGYDLRGRKIWQSDPDAGKSTYTYDDGGQLTSTTDSRGKTVAYTYDKLGRKTQVNADSATGTKLASWNYDTVPNGIGLPASSTRWVGADAYTTRVMAYDKYGRPTKKAVDVPAVEKGLAGTYEFSTAYTATGAVASTVSPKAGNLPLEHVRHTYNELGLPSTTYAIDALGTTTNLVSKTDYTSFNEMSRMQFDGEKSTANVGVTQTYDEITRRPQTTTVNRATQVGSQLTNRTYGYDPAGNVTKISDTPSGAPADTQCFEYDYQRRLTEAWTPSSGDCATAKSASALGGAAPYWKSYSFDKTGNRTKEVDHKPTGDVTSTSTYPAAGPSAVKPHALQKVDTSGPNGTSTSGYTYDEAGSMLTRNVGGDTQTFSYDHEGRTAGVTSPTGESKYLYDADGNRLVTRAPTGTTLSIGDLELVVTTGTTGVTATRFYQHGGVQVAVRVGGSALKWMLGDLHGTNGLAITAGTLTPTQRYMDPFGNPRGPAPSTWPDKHGFVGGYQDATGLTHLGAREYDPAIGRFTKTDPVLDPAVPQLWNPYSYANNSPVTMTDPSGMSACFHMGEDGLFCREGTEQAAKCTGSCTVMASSPSSPQGQRYAAEQREKAKRGYNEKSYKEAQAVVKKSKWDVFIDAAGELIKSLIGWDDIMGCIEGSVGSCISTLLNFIPWGKILKVGEIVASFWKGARALATFGREVEKAQKVIADTERILADAEMAANAVQVVVAVSEGEGVVGAAAAAMGGAASSSACNSFVPGTQVLMSDGTTKPIEQVQVGDEVQTTDPETGGLEGRRVVGTIVHYDEDERTEITVESSGALGTIVATDWHLVWVEEANDWVAIGDLVPGQQLHSPDGRASVVTAIRHFTQVSPVYDLTIDDIHAFYISSNDARALVHNCGTGARDGAGLSGSELMEKSVQLRDEYMKTQASLSQKKRPATVTAGYNTETGQYAAGRSHGRGVCAEICVVNQLGGDASKIVFTPARRPRTGGPVDICVSCEASFGRGAFPHRATSFATSLLRLFD</sequence>
<dbReference type="Pfam" id="PF05593">
    <property type="entry name" value="RHS_repeat"/>
    <property type="match status" value="1"/>
</dbReference>
<dbReference type="InterPro" id="IPR003587">
    <property type="entry name" value="Hint_dom_N"/>
</dbReference>
<dbReference type="InterPro" id="IPR031325">
    <property type="entry name" value="RHS_repeat"/>
</dbReference>
<dbReference type="PANTHER" id="PTHR32305">
    <property type="match status" value="1"/>
</dbReference>
<proteinExistence type="predicted"/>